<evidence type="ECO:0000313" key="3">
    <source>
        <dbReference type="Proteomes" id="UP000664534"/>
    </source>
</evidence>
<dbReference type="Proteomes" id="UP000664534">
    <property type="component" value="Unassembled WGS sequence"/>
</dbReference>
<evidence type="ECO:0000256" key="1">
    <source>
        <dbReference type="SAM" id="MobiDB-lite"/>
    </source>
</evidence>
<reference evidence="2" key="1">
    <citation type="submission" date="2021-03" db="EMBL/GenBank/DDBJ databases">
        <authorList>
            <person name="Tagirdzhanova G."/>
        </authorList>
    </citation>
    <scope>NUCLEOTIDE SEQUENCE</scope>
</reference>
<feature type="compositionally biased region" description="Low complexity" evidence="1">
    <location>
        <begin position="454"/>
        <end position="466"/>
    </location>
</feature>
<protein>
    <submittedName>
        <fullName evidence="2">Uncharacterized protein</fullName>
    </submittedName>
</protein>
<comment type="caution">
    <text evidence="2">The sequence shown here is derived from an EMBL/GenBank/DDBJ whole genome shotgun (WGS) entry which is preliminary data.</text>
</comment>
<dbReference type="OrthoDB" id="5414327at2759"/>
<keyword evidence="3" id="KW-1185">Reference proteome</keyword>
<feature type="region of interest" description="Disordered" evidence="1">
    <location>
        <begin position="637"/>
        <end position="678"/>
    </location>
</feature>
<feature type="compositionally biased region" description="Polar residues" evidence="1">
    <location>
        <begin position="467"/>
        <end position="479"/>
    </location>
</feature>
<evidence type="ECO:0000313" key="2">
    <source>
        <dbReference type="EMBL" id="CAF9921348.1"/>
    </source>
</evidence>
<accession>A0A8H3FBK4</accession>
<gene>
    <name evidence="2" type="ORF">IMSHALPRED_005158</name>
</gene>
<sequence length="707" mass="76728">MATRDLSTAGPVRPPPISKKRRAPAPILSPQHLALAQSLPHSKAGTPTPSLLTPPVTGTPAMSPPPRHEADDYMTVHAPDHHLHQKKHSKKRTRKLYNTREGSEGSRPPQRSPRSGMRTASSYKSNCELCAAGICDGDEDTNLNTPLIKSTGRQHLQTRLHGSQNITEVDKAYVQTWSTLSSSVVADEPDSPAVNALRSLSFQVRKPSNSQGLRRVSTAFANTLNLFRPDPTVSFATVPSHKASKKAEEASRKSSAHSKSLAHWDTNRRRPTFEDDKDVSRTLGTPATITLRKASNVYATSPITTSMSASLTCEREHKRAADAPASELLAFYLSPLLENEPTVTDLPSPESAETPKSLKEQPAFTLEVEPGFTRRGSKFVSQSSGISNTQRCSMPAEAALTFADVHVAQGSFAVGPKSRKQSLIATEFSRRISTVQFWSRNSVHEVIWREDEPTSGSSLTASSTASQHVGHSFRSTPSSESEEMPVQEPAIKPKEIKIALPVISDSVSMLTRIPDNLSRWTWEASSASAEGAPCAVDHKSDPLSQMAEARAREAETKRDPQGRVLVISTSDPGFASLPQSSDQQSSRSHKPSFSELPSVQFFPSLRPRSSTAEWRRAPLVDLNDPLAGRMDQYQAQRSTYSAGLDRSVGGSIAGGQERRSSQLHDTAGGRRWSSSPLANARLGSIGSVGSCVGVSSRKRVSRHQVPT</sequence>
<feature type="compositionally biased region" description="Low complexity" evidence="1">
    <location>
        <begin position="45"/>
        <end position="60"/>
    </location>
</feature>
<feature type="region of interest" description="Disordered" evidence="1">
    <location>
        <begin position="450"/>
        <end position="492"/>
    </location>
</feature>
<name>A0A8H3FBK4_9LECA</name>
<feature type="region of interest" description="Disordered" evidence="1">
    <location>
        <begin position="238"/>
        <end position="263"/>
    </location>
</feature>
<dbReference type="AlphaFoldDB" id="A0A8H3FBK4"/>
<feature type="compositionally biased region" description="Polar residues" evidence="1">
    <location>
        <begin position="569"/>
        <end position="586"/>
    </location>
</feature>
<feature type="region of interest" description="Disordered" evidence="1">
    <location>
        <begin position="1"/>
        <end position="120"/>
    </location>
</feature>
<dbReference type="EMBL" id="CAJPDT010000027">
    <property type="protein sequence ID" value="CAF9921348.1"/>
    <property type="molecule type" value="Genomic_DNA"/>
</dbReference>
<proteinExistence type="predicted"/>
<feature type="region of interest" description="Disordered" evidence="1">
    <location>
        <begin position="569"/>
        <end position="595"/>
    </location>
</feature>
<feature type="compositionally biased region" description="Basic residues" evidence="1">
    <location>
        <begin position="83"/>
        <end position="97"/>
    </location>
</feature>
<organism evidence="2 3">
    <name type="scientific">Imshaugia aleurites</name>
    <dbReference type="NCBI Taxonomy" id="172621"/>
    <lineage>
        <taxon>Eukaryota</taxon>
        <taxon>Fungi</taxon>
        <taxon>Dikarya</taxon>
        <taxon>Ascomycota</taxon>
        <taxon>Pezizomycotina</taxon>
        <taxon>Lecanoromycetes</taxon>
        <taxon>OSLEUM clade</taxon>
        <taxon>Lecanoromycetidae</taxon>
        <taxon>Lecanorales</taxon>
        <taxon>Lecanorineae</taxon>
        <taxon>Parmeliaceae</taxon>
        <taxon>Imshaugia</taxon>
    </lineage>
</organism>